<dbReference type="GO" id="GO:0005737">
    <property type="term" value="C:cytoplasm"/>
    <property type="evidence" value="ECO:0007669"/>
    <property type="project" value="TreeGrafter"/>
</dbReference>
<name>A0A8I6SLX6_CIMLE</name>
<evidence type="ECO:0000256" key="1">
    <source>
        <dbReference type="ARBA" id="ARBA00001962"/>
    </source>
</evidence>
<evidence type="ECO:0000256" key="8">
    <source>
        <dbReference type="ARBA" id="ARBA00023002"/>
    </source>
</evidence>
<evidence type="ECO:0000256" key="12">
    <source>
        <dbReference type="ARBA" id="ARBA00025712"/>
    </source>
</evidence>
<evidence type="ECO:0000256" key="15">
    <source>
        <dbReference type="ARBA" id="ARBA00047853"/>
    </source>
</evidence>
<evidence type="ECO:0000256" key="10">
    <source>
        <dbReference type="ARBA" id="ARBA00023014"/>
    </source>
</evidence>
<evidence type="ECO:0000256" key="14">
    <source>
        <dbReference type="ARBA" id="ARBA00026095"/>
    </source>
</evidence>
<dbReference type="GO" id="GO:0046872">
    <property type="term" value="F:metal ion binding"/>
    <property type="evidence" value="ECO:0007669"/>
    <property type="project" value="UniProtKB-KW"/>
</dbReference>
<dbReference type="GO" id="GO:0016020">
    <property type="term" value="C:membrane"/>
    <property type="evidence" value="ECO:0007669"/>
    <property type="project" value="UniProtKB-SubCell"/>
</dbReference>
<keyword evidence="9" id="KW-0408">Iron</keyword>
<dbReference type="GO" id="GO:0170056">
    <property type="term" value="F:cholesterol 7-desaturase [NAD(P)H] activity"/>
    <property type="evidence" value="ECO:0007669"/>
    <property type="project" value="UniProtKB-EC"/>
</dbReference>
<evidence type="ECO:0000256" key="9">
    <source>
        <dbReference type="ARBA" id="ARBA00023004"/>
    </source>
</evidence>
<comment type="subcellular location">
    <subcellularLocation>
        <location evidence="2">Membrane</location>
    </subcellularLocation>
</comment>
<dbReference type="Pfam" id="PF00355">
    <property type="entry name" value="Rieske"/>
    <property type="match status" value="1"/>
</dbReference>
<dbReference type="Gene3D" id="2.102.10.10">
    <property type="entry name" value="Rieske [2Fe-2S] iron-sulphur domain"/>
    <property type="match status" value="1"/>
</dbReference>
<dbReference type="EnsemblMetazoa" id="XM_024228362.1">
    <property type="protein sequence ID" value="XP_024084130.1"/>
    <property type="gene ID" value="LOC106673050"/>
</dbReference>
<protein>
    <recommendedName>
        <fullName evidence="14">cholesterol 7-desaturase</fullName>
        <ecNumber evidence="14">1.14.19.21</ecNumber>
    </recommendedName>
</protein>
<keyword evidence="6" id="KW-0479">Metal-binding</keyword>
<dbReference type="InterPro" id="IPR050584">
    <property type="entry name" value="Cholesterol_7-desaturase"/>
</dbReference>
<dbReference type="GeneID" id="106673050"/>
<keyword evidence="11" id="KW-0472">Membrane</keyword>
<sequence>MWSTIYYFWDTVLQIDLLEVNNLWKLMLGFISICLVYRYLVRPINYVKDLESVGYWYLNKGVYSKQDGTKLAKNGRNLGKLPPVFPNGWFMIAESSDIAVNQVLHISALGENFVLFRSADRQCHVLDAYCPHLGANMGIGGKVHGDCIECPFHQWRFSGITGKCISVPYSSKVPNFAEVKCWNVHEINDMIFVWYHSEDEPPTWYPNSVDSIENRKFIYRGRNQFLVNCHIQDIPENGSDLWHFNAVHGASMLTGSDIHQTEATWCKFFRHNWSAEWEPGGEPSMKHIGFGKLSHFISLFGKIKLASLTVDIEQIGPGYVIMRMHTTIGPMVILQAVTPVEPMIQKVVHRFYCPIYLALYATLTLVAESIMVERDIMIWNHKKFIENPLLLKEDKTVAKYRRWFNQFYSEHSPLFNTKKQCLDW</sequence>
<evidence type="ECO:0000313" key="19">
    <source>
        <dbReference type="Proteomes" id="UP000494040"/>
    </source>
</evidence>
<dbReference type="UniPathway" id="UPA01020"/>
<evidence type="ECO:0000256" key="13">
    <source>
        <dbReference type="ARBA" id="ARBA00025729"/>
    </source>
</evidence>
<dbReference type="PROSITE" id="PS51296">
    <property type="entry name" value="RIESKE"/>
    <property type="match status" value="1"/>
</dbReference>
<dbReference type="Gene3D" id="3.90.380.10">
    <property type="entry name" value="Naphthalene 1,2-dioxygenase Alpha Subunit, Chain A, domain 1"/>
    <property type="match status" value="1"/>
</dbReference>
<evidence type="ECO:0000256" key="6">
    <source>
        <dbReference type="ARBA" id="ARBA00022723"/>
    </source>
</evidence>
<dbReference type="PANTHER" id="PTHR21266">
    <property type="entry name" value="IRON-SULFUR DOMAIN CONTAINING PROTEIN"/>
    <property type="match status" value="1"/>
</dbReference>
<dbReference type="EnsemblMetazoa" id="XM_024228361.1">
    <property type="protein sequence ID" value="XP_024084129.1"/>
    <property type="gene ID" value="LOC106673050"/>
</dbReference>
<reference evidence="18" key="1">
    <citation type="submission" date="2022-01" db="UniProtKB">
        <authorList>
            <consortium name="EnsemblMetazoa"/>
        </authorList>
    </citation>
    <scope>IDENTIFICATION</scope>
</reference>
<keyword evidence="10" id="KW-0411">Iron-sulfur</keyword>
<dbReference type="Proteomes" id="UP000494040">
    <property type="component" value="Unassembled WGS sequence"/>
</dbReference>
<evidence type="ECO:0000256" key="16">
    <source>
        <dbReference type="ARBA" id="ARBA00049548"/>
    </source>
</evidence>
<evidence type="ECO:0000313" key="18">
    <source>
        <dbReference type="EnsemblMetazoa" id="XP_024084128.1"/>
    </source>
</evidence>
<evidence type="ECO:0000256" key="3">
    <source>
        <dbReference type="ARBA" id="ARBA00004972"/>
    </source>
</evidence>
<proteinExistence type="inferred from homology"/>
<accession>A0A8I6SLX6</accession>
<organism evidence="18 19">
    <name type="scientific">Cimex lectularius</name>
    <name type="common">Bed bug</name>
    <name type="synonym">Acanthia lectularia</name>
    <dbReference type="NCBI Taxonomy" id="79782"/>
    <lineage>
        <taxon>Eukaryota</taxon>
        <taxon>Metazoa</taxon>
        <taxon>Ecdysozoa</taxon>
        <taxon>Arthropoda</taxon>
        <taxon>Hexapoda</taxon>
        <taxon>Insecta</taxon>
        <taxon>Pterygota</taxon>
        <taxon>Neoptera</taxon>
        <taxon>Paraneoptera</taxon>
        <taxon>Hemiptera</taxon>
        <taxon>Heteroptera</taxon>
        <taxon>Panheteroptera</taxon>
        <taxon>Cimicomorpha</taxon>
        <taxon>Cimicidae</taxon>
        <taxon>Cimex</taxon>
    </lineage>
</organism>
<dbReference type="InterPro" id="IPR036922">
    <property type="entry name" value="Rieske_2Fe-2S_sf"/>
</dbReference>
<feature type="domain" description="Rieske" evidence="17">
    <location>
        <begin position="89"/>
        <end position="193"/>
    </location>
</feature>
<comment type="cofactor">
    <cofactor evidence="1">
        <name>Fe cation</name>
        <dbReference type="ChEBI" id="CHEBI:24875"/>
    </cofactor>
</comment>
<dbReference type="GO" id="GO:0051537">
    <property type="term" value="F:2 iron, 2 sulfur cluster binding"/>
    <property type="evidence" value="ECO:0007669"/>
    <property type="project" value="UniProtKB-KW"/>
</dbReference>
<dbReference type="SUPFAM" id="SSF50022">
    <property type="entry name" value="ISP domain"/>
    <property type="match status" value="1"/>
</dbReference>
<evidence type="ECO:0000256" key="11">
    <source>
        <dbReference type="ARBA" id="ARBA00023136"/>
    </source>
</evidence>
<keyword evidence="8" id="KW-0560">Oxidoreductase</keyword>
<dbReference type="RefSeq" id="XP_014260460.2">
    <property type="nucleotide sequence ID" value="XM_014404974.2"/>
</dbReference>
<comment type="catalytic activity">
    <reaction evidence="15">
        <text>cholesterol + NADH + O2 + H(+) = 7-dehydrocholesterol + NAD(+) + 2 H2O</text>
        <dbReference type="Rhea" id="RHEA:51644"/>
        <dbReference type="ChEBI" id="CHEBI:15377"/>
        <dbReference type="ChEBI" id="CHEBI:15378"/>
        <dbReference type="ChEBI" id="CHEBI:15379"/>
        <dbReference type="ChEBI" id="CHEBI:16113"/>
        <dbReference type="ChEBI" id="CHEBI:17759"/>
        <dbReference type="ChEBI" id="CHEBI:57540"/>
        <dbReference type="ChEBI" id="CHEBI:57945"/>
        <dbReference type="EC" id="1.14.19.21"/>
    </reaction>
    <physiologicalReaction direction="left-to-right" evidence="15">
        <dbReference type="Rhea" id="RHEA:51645"/>
    </physiologicalReaction>
</comment>
<dbReference type="EnsemblMetazoa" id="XM_014404974.2">
    <property type="protein sequence ID" value="XP_014260460.2"/>
    <property type="gene ID" value="LOC106673050"/>
</dbReference>
<comment type="catalytic activity">
    <reaction evidence="16">
        <text>cholesterol + NADPH + O2 + H(+) = 7-dehydrocholesterol + NADP(+) + 2 H2O</text>
        <dbReference type="Rhea" id="RHEA:45024"/>
        <dbReference type="ChEBI" id="CHEBI:15377"/>
        <dbReference type="ChEBI" id="CHEBI:15378"/>
        <dbReference type="ChEBI" id="CHEBI:15379"/>
        <dbReference type="ChEBI" id="CHEBI:16113"/>
        <dbReference type="ChEBI" id="CHEBI:17759"/>
        <dbReference type="ChEBI" id="CHEBI:57783"/>
        <dbReference type="ChEBI" id="CHEBI:58349"/>
        <dbReference type="EC" id="1.14.19.21"/>
    </reaction>
    <physiologicalReaction direction="left-to-right" evidence="16">
        <dbReference type="Rhea" id="RHEA:45025"/>
    </physiologicalReaction>
</comment>
<keyword evidence="19" id="KW-1185">Reference proteome</keyword>
<comment type="pathway">
    <text evidence="12">Steroid hormone biosynthesis; dafachronic acid biosynthesis.</text>
</comment>
<dbReference type="InterPro" id="IPR017941">
    <property type="entry name" value="Rieske_2Fe-2S"/>
</dbReference>
<comment type="pathway">
    <text evidence="3">Hormone biosynthesis.</text>
</comment>
<evidence type="ECO:0000256" key="2">
    <source>
        <dbReference type="ARBA" id="ARBA00004370"/>
    </source>
</evidence>
<dbReference type="EC" id="1.14.19.21" evidence="14"/>
<evidence type="ECO:0000256" key="7">
    <source>
        <dbReference type="ARBA" id="ARBA00022989"/>
    </source>
</evidence>
<dbReference type="OMA" id="AVYQMRR"/>
<evidence type="ECO:0000256" key="4">
    <source>
        <dbReference type="ARBA" id="ARBA00022692"/>
    </source>
</evidence>
<dbReference type="EnsemblMetazoa" id="XM_024228360.1">
    <property type="protein sequence ID" value="XP_024084128.1"/>
    <property type="gene ID" value="LOC106673050"/>
</dbReference>
<keyword evidence="5" id="KW-0001">2Fe-2S</keyword>
<dbReference type="SUPFAM" id="SSF55961">
    <property type="entry name" value="Bet v1-like"/>
    <property type="match status" value="1"/>
</dbReference>
<dbReference type="CTD" id="5740633"/>
<keyword evidence="7" id="KW-1133">Transmembrane helix</keyword>
<dbReference type="RefSeq" id="XP_024084128.1">
    <property type="nucleotide sequence ID" value="XM_024228360.1"/>
</dbReference>
<evidence type="ECO:0000256" key="5">
    <source>
        <dbReference type="ARBA" id="ARBA00022714"/>
    </source>
</evidence>
<dbReference type="RefSeq" id="XP_024084130.1">
    <property type="nucleotide sequence ID" value="XM_024228362.1"/>
</dbReference>
<dbReference type="PANTHER" id="PTHR21266:SF32">
    <property type="entry name" value="CHOLESTEROL 7-DESATURASE NVD"/>
    <property type="match status" value="1"/>
</dbReference>
<dbReference type="OrthoDB" id="426882at2759"/>
<keyword evidence="4" id="KW-0812">Transmembrane</keyword>
<dbReference type="CDD" id="cd03469">
    <property type="entry name" value="Rieske_RO_Alpha_N"/>
    <property type="match status" value="1"/>
</dbReference>
<dbReference type="AlphaFoldDB" id="A0A8I6SLX6"/>
<comment type="similarity">
    <text evidence="13">Belongs to the cholesterol 7-desaturase family.</text>
</comment>
<dbReference type="InterPro" id="IPR045605">
    <property type="entry name" value="KshA-like_C"/>
</dbReference>
<dbReference type="KEGG" id="clec:106673050"/>
<dbReference type="RefSeq" id="XP_024084129.1">
    <property type="nucleotide sequence ID" value="XM_024228361.1"/>
</dbReference>
<evidence type="ECO:0000259" key="17">
    <source>
        <dbReference type="PROSITE" id="PS51296"/>
    </source>
</evidence>
<dbReference type="Pfam" id="PF19298">
    <property type="entry name" value="KshA_C"/>
    <property type="match status" value="1"/>
</dbReference>
<dbReference type="GO" id="GO:0008203">
    <property type="term" value="P:cholesterol metabolic process"/>
    <property type="evidence" value="ECO:0007669"/>
    <property type="project" value="InterPro"/>
</dbReference>